<dbReference type="InterPro" id="IPR002500">
    <property type="entry name" value="PAPS_reduct_dom"/>
</dbReference>
<dbReference type="Gene3D" id="3.40.50.620">
    <property type="entry name" value="HUPs"/>
    <property type="match status" value="1"/>
</dbReference>
<protein>
    <recommendedName>
        <fullName evidence="1">Phosphoadenosine phosphosulphate reductase domain-containing protein</fullName>
    </recommendedName>
</protein>
<evidence type="ECO:0000259" key="1">
    <source>
        <dbReference type="Pfam" id="PF01507"/>
    </source>
</evidence>
<dbReference type="InterPro" id="IPR014729">
    <property type="entry name" value="Rossmann-like_a/b/a_fold"/>
</dbReference>
<dbReference type="PANTHER" id="PTHR30083:SF0">
    <property type="entry name" value="3'-PHOSPHOADENOSINE 5'-PHOSPHOSULFATE SULFOTRANSFERASE (PAPS REDUCTASE)_FAD SYNTHETASE"/>
    <property type="match status" value="1"/>
</dbReference>
<evidence type="ECO:0000313" key="3">
    <source>
        <dbReference type="Proteomes" id="UP000176815"/>
    </source>
</evidence>
<name>A0A1F4X3V1_UNCKA</name>
<dbReference type="GO" id="GO:0003824">
    <property type="term" value="F:catalytic activity"/>
    <property type="evidence" value="ECO:0007669"/>
    <property type="project" value="InterPro"/>
</dbReference>
<feature type="domain" description="Phosphoadenosine phosphosulphate reductase" evidence="1">
    <location>
        <begin position="29"/>
        <end position="82"/>
    </location>
</feature>
<dbReference type="PANTHER" id="PTHR30083">
    <property type="entry name" value="TRANSCRIPTIONAL REGULATOR-RELATED"/>
    <property type="match status" value="1"/>
</dbReference>
<dbReference type="AlphaFoldDB" id="A0A1F4X3V1"/>
<dbReference type="EMBL" id="MEWG01000047">
    <property type="protein sequence ID" value="OGC76259.1"/>
    <property type="molecule type" value="Genomic_DNA"/>
</dbReference>
<dbReference type="Pfam" id="PF11922">
    <property type="entry name" value="DUF3440"/>
    <property type="match status" value="1"/>
</dbReference>
<dbReference type="SUPFAM" id="SSF52402">
    <property type="entry name" value="Adenine nucleotide alpha hydrolases-like"/>
    <property type="match status" value="1"/>
</dbReference>
<dbReference type="InterPro" id="IPR021845">
    <property type="entry name" value="DUF3440"/>
</dbReference>
<gene>
    <name evidence="2" type="ORF">A2619_02285</name>
</gene>
<proteinExistence type="predicted"/>
<sequence>MGVKRYKNYNVLTASRERVKIVFDNFERIYVAFSGGKDSSVMFHLVMEEAMRRKRKVGVMYIDFEAQYAETIKHAKEMFKIYKEYIDPHWICIPMLLRNAVTNYEPRWVCWDEEKKDIWIREKPNYPYIKTEKDYPFGVAKMEFEEFIVWVGEWYSQDKPTAAFIGIRAQESLHRYCAIATWEKRDLMFNNYRWTTKIADNVYNVYPIYDWLTQDIWKYHAKYPEKPHNKIYDKMQMAGVPLSHQRLCQPFGDDQRRGLWLYHILEPNTWFKLVARVNGANSGALYVQENGNISGYNKITKPDNHTWKSFCNLLLQTMPKKTRSHYTLRFKKFIHGWHRRGYPIIPEEAPPELESKCWAPSWRRMCKVLLRNDYWCKGLGQAQPKSDAYQKYKEIVRTRRMQMKEVKKTLPEEQKTTIHKIRKQRNSNYRMANFFRG</sequence>
<dbReference type="CDD" id="cd23947">
    <property type="entry name" value="PAPS_reductase-like_YbdN"/>
    <property type="match status" value="1"/>
</dbReference>
<feature type="domain" description="Phosphoadenosine phosphosulphate reductase" evidence="1">
    <location>
        <begin position="159"/>
        <end position="234"/>
    </location>
</feature>
<organism evidence="2 3">
    <name type="scientific">candidate division WWE3 bacterium RIFOXYD1_FULL_39_9</name>
    <dbReference type="NCBI Taxonomy" id="1802649"/>
    <lineage>
        <taxon>Bacteria</taxon>
        <taxon>Katanobacteria</taxon>
    </lineage>
</organism>
<dbReference type="Pfam" id="PF01507">
    <property type="entry name" value="PAPS_reduct"/>
    <property type="match status" value="2"/>
</dbReference>
<accession>A0A1F4X3V1</accession>
<reference evidence="2 3" key="1">
    <citation type="journal article" date="2016" name="Nat. Commun.">
        <title>Thousands of microbial genomes shed light on interconnected biogeochemical processes in an aquifer system.</title>
        <authorList>
            <person name="Anantharaman K."/>
            <person name="Brown C.T."/>
            <person name="Hug L.A."/>
            <person name="Sharon I."/>
            <person name="Castelle C.J."/>
            <person name="Probst A.J."/>
            <person name="Thomas B.C."/>
            <person name="Singh A."/>
            <person name="Wilkins M.J."/>
            <person name="Karaoz U."/>
            <person name="Brodie E.L."/>
            <person name="Williams K.H."/>
            <person name="Hubbard S.S."/>
            <person name="Banfield J.F."/>
        </authorList>
    </citation>
    <scope>NUCLEOTIDE SEQUENCE [LARGE SCALE GENOMIC DNA]</scope>
</reference>
<evidence type="ECO:0000313" key="2">
    <source>
        <dbReference type="EMBL" id="OGC76259.1"/>
    </source>
</evidence>
<dbReference type="GO" id="GO:0071453">
    <property type="term" value="P:cellular response to oxygen levels"/>
    <property type="evidence" value="ECO:0007669"/>
    <property type="project" value="TreeGrafter"/>
</dbReference>
<dbReference type="Proteomes" id="UP000176815">
    <property type="component" value="Unassembled WGS sequence"/>
</dbReference>
<comment type="caution">
    <text evidence="2">The sequence shown here is derived from an EMBL/GenBank/DDBJ whole genome shotgun (WGS) entry which is preliminary data.</text>
</comment>